<feature type="signal peptide" evidence="1">
    <location>
        <begin position="1"/>
        <end position="17"/>
    </location>
</feature>
<protein>
    <submittedName>
        <fullName evidence="2">Type II and III secretion system protein</fullName>
    </submittedName>
</protein>
<name>A0A1M6B0P4_9BACT</name>
<keyword evidence="1" id="KW-0732">Signal</keyword>
<keyword evidence="3" id="KW-1185">Reference proteome</keyword>
<evidence type="ECO:0000313" key="3">
    <source>
        <dbReference type="Proteomes" id="UP000184510"/>
    </source>
</evidence>
<gene>
    <name evidence="2" type="ORF">SAMN02745181_0088</name>
</gene>
<feature type="chain" id="PRO_5012432138" evidence="1">
    <location>
        <begin position="18"/>
        <end position="229"/>
    </location>
</feature>
<dbReference type="AlphaFoldDB" id="A0A1M6B0P4"/>
<proteinExistence type="predicted"/>
<accession>A0A1M6B0P4</accession>
<organism evidence="2 3">
    <name type="scientific">Rubritalea squalenifaciens DSM 18772</name>
    <dbReference type="NCBI Taxonomy" id="1123071"/>
    <lineage>
        <taxon>Bacteria</taxon>
        <taxon>Pseudomonadati</taxon>
        <taxon>Verrucomicrobiota</taxon>
        <taxon>Verrucomicrobiia</taxon>
        <taxon>Verrucomicrobiales</taxon>
        <taxon>Rubritaleaceae</taxon>
        <taxon>Rubritalea</taxon>
    </lineage>
</organism>
<sequence length="229" mass="25795">MIRLSLLFLLTALLAHAHTDPKSIRVHSVLISMPQREYVAYTRMDKEDGHYAVAMQQVKAGKASVLDVNCVTTYSGVKASLESIREFIYPTEYEPPQLPSQPDGIEEPFVPKLRTELPTAFETRNLGTTLEVEPTVLEDGSTLSLRVIVELVDPVGYSLWLKYRDEFGQADMKMPLFLTKSANLSCKVKNQKFALLTTFTGRTAAGELDRNQKILMFVRADIMAIKHEE</sequence>
<dbReference type="InParanoid" id="A0A1M6B0P4"/>
<dbReference type="Proteomes" id="UP000184510">
    <property type="component" value="Unassembled WGS sequence"/>
</dbReference>
<dbReference type="EMBL" id="FQYR01000002">
    <property type="protein sequence ID" value="SHI42286.1"/>
    <property type="molecule type" value="Genomic_DNA"/>
</dbReference>
<reference evidence="2 3" key="1">
    <citation type="submission" date="2016-11" db="EMBL/GenBank/DDBJ databases">
        <authorList>
            <person name="Jaros S."/>
            <person name="Januszkiewicz K."/>
            <person name="Wedrychowicz H."/>
        </authorList>
    </citation>
    <scope>NUCLEOTIDE SEQUENCE [LARGE SCALE GENOMIC DNA]</scope>
    <source>
        <strain evidence="2 3">DSM 18772</strain>
    </source>
</reference>
<evidence type="ECO:0000256" key="1">
    <source>
        <dbReference type="SAM" id="SignalP"/>
    </source>
</evidence>
<dbReference type="STRING" id="1123071.SAMN02745181_0088"/>
<evidence type="ECO:0000313" key="2">
    <source>
        <dbReference type="EMBL" id="SHI42286.1"/>
    </source>
</evidence>